<dbReference type="OMA" id="CPDKPLG"/>
<dbReference type="EMBL" id="CM007364">
    <property type="protein sequence ID" value="OIW12899.1"/>
    <property type="molecule type" value="Genomic_DNA"/>
</dbReference>
<evidence type="ECO:0000313" key="3">
    <source>
        <dbReference type="EMBL" id="OIW12899.1"/>
    </source>
</evidence>
<dbReference type="GO" id="GO:0005634">
    <property type="term" value="C:nucleus"/>
    <property type="evidence" value="ECO:0007669"/>
    <property type="project" value="TreeGrafter"/>
</dbReference>
<dbReference type="PANTHER" id="PTHR14464">
    <property type="entry name" value="EXONUCLEASE V"/>
    <property type="match status" value="1"/>
</dbReference>
<dbReference type="GO" id="GO:0036297">
    <property type="term" value="P:interstrand cross-link repair"/>
    <property type="evidence" value="ECO:0007669"/>
    <property type="project" value="TreeGrafter"/>
</dbReference>
<dbReference type="PANTHER" id="PTHR14464:SF4">
    <property type="entry name" value="EXONUCLEASE V"/>
    <property type="match status" value="1"/>
</dbReference>
<evidence type="ECO:0000256" key="1">
    <source>
        <dbReference type="ARBA" id="ARBA00009797"/>
    </source>
</evidence>
<dbReference type="GO" id="GO:0045145">
    <property type="term" value="F:single-stranded DNA 5'-3' DNA exonuclease activity"/>
    <property type="evidence" value="ECO:0007669"/>
    <property type="project" value="InterPro"/>
</dbReference>
<dbReference type="Proteomes" id="UP000188354">
    <property type="component" value="Chromosome LG04"/>
</dbReference>
<dbReference type="Pfam" id="PF09810">
    <property type="entry name" value="Exo5"/>
    <property type="match status" value="2"/>
</dbReference>
<feature type="compositionally biased region" description="Polar residues" evidence="2">
    <location>
        <begin position="41"/>
        <end position="55"/>
    </location>
</feature>
<gene>
    <name evidence="3" type="ORF">TanjilG_15819</name>
</gene>
<dbReference type="InterPro" id="IPR019190">
    <property type="entry name" value="EXOV"/>
</dbReference>
<reference evidence="3 4" key="1">
    <citation type="journal article" date="2017" name="Plant Biotechnol. J.">
        <title>A comprehensive draft genome sequence for lupin (Lupinus angustifolius), an emerging health food: insights into plant-microbe interactions and legume evolution.</title>
        <authorList>
            <person name="Hane J.K."/>
            <person name="Ming Y."/>
            <person name="Kamphuis L.G."/>
            <person name="Nelson M.N."/>
            <person name="Garg G."/>
            <person name="Atkins C.A."/>
            <person name="Bayer P.E."/>
            <person name="Bravo A."/>
            <person name="Bringans S."/>
            <person name="Cannon S."/>
            <person name="Edwards D."/>
            <person name="Foley R."/>
            <person name="Gao L.L."/>
            <person name="Harrison M.J."/>
            <person name="Huang W."/>
            <person name="Hurgobin B."/>
            <person name="Li S."/>
            <person name="Liu C.W."/>
            <person name="McGrath A."/>
            <person name="Morahan G."/>
            <person name="Murray J."/>
            <person name="Weller J."/>
            <person name="Jian J."/>
            <person name="Singh K.B."/>
        </authorList>
    </citation>
    <scope>NUCLEOTIDE SEQUENCE [LARGE SCALE GENOMIC DNA]</scope>
    <source>
        <strain evidence="4">cv. Tanjil</strain>
        <tissue evidence="3">Whole plant</tissue>
    </source>
</reference>
<keyword evidence="4" id="KW-1185">Reference proteome</keyword>
<evidence type="ECO:0008006" key="5">
    <source>
        <dbReference type="Google" id="ProtNLM"/>
    </source>
</evidence>
<organism evidence="3 4">
    <name type="scientific">Lupinus angustifolius</name>
    <name type="common">Narrow-leaved blue lupine</name>
    <dbReference type="NCBI Taxonomy" id="3871"/>
    <lineage>
        <taxon>Eukaryota</taxon>
        <taxon>Viridiplantae</taxon>
        <taxon>Streptophyta</taxon>
        <taxon>Embryophyta</taxon>
        <taxon>Tracheophyta</taxon>
        <taxon>Spermatophyta</taxon>
        <taxon>Magnoliopsida</taxon>
        <taxon>eudicotyledons</taxon>
        <taxon>Gunneridae</taxon>
        <taxon>Pentapetalae</taxon>
        <taxon>rosids</taxon>
        <taxon>fabids</taxon>
        <taxon>Fabales</taxon>
        <taxon>Fabaceae</taxon>
        <taxon>Papilionoideae</taxon>
        <taxon>50 kb inversion clade</taxon>
        <taxon>genistoids sensu lato</taxon>
        <taxon>core genistoids</taxon>
        <taxon>Genisteae</taxon>
        <taxon>Lupinus</taxon>
    </lineage>
</organism>
<proteinExistence type="inferred from homology"/>
<comment type="similarity">
    <text evidence="1">Belongs to the EXO5 family.</text>
</comment>
<accession>A0A1J7IJC1</accession>
<feature type="region of interest" description="Disordered" evidence="2">
    <location>
        <begin position="32"/>
        <end position="55"/>
    </location>
</feature>
<evidence type="ECO:0000313" key="4">
    <source>
        <dbReference type="Proteomes" id="UP000188354"/>
    </source>
</evidence>
<protein>
    <recommendedName>
        <fullName evidence="5">Exonuclease V</fullName>
    </recommendedName>
</protein>
<sequence>MAGTSSNIPIETLSHEEMHSIDAALASASASAASSPVTPPSIHSHTSVQAKSDNSIPVRAKRSLFNSAEPDIEDYGKMVMSKKKTRVAETLLHRFRSKRGLFVTDVTKTEWCEKQMEFSLFFEEWKSNNEPQRHDDDFEEWCNKKQKDLALVYGGGRKNNEAKKAGIARHTQLEKEVLKHVEVEVNSEEDYMALKLVNFISGVNQLMFGGLTRELPLVAFAFEEGIWMVGKIDEIRMPIFESDHNHNHNRNRNRNDNHNPILVETKTRAKDTIPAEAQKRNGRIQLMCYKYLWDNLVSHHNDFPTKQFFDYFGLNGKFTLSKDIQVACADSGFFARTLYDVVTCYKNTCKMLPLAHDQLVIRYEYQKNRSLIDEDKFSYDDGWIKNKIKNCLEFWLGGRDANYVADEEEWKCEFCDFVNDCPAYSDMSDCTESFTSDESYPNPRYYRC</sequence>
<dbReference type="OrthoDB" id="354769at2759"/>
<dbReference type="KEGG" id="lang:109346382"/>
<dbReference type="AlphaFoldDB" id="A0A1J7IJC1"/>
<name>A0A1J7IJC1_LUPAN</name>
<dbReference type="Gramene" id="OIW12899">
    <property type="protein sequence ID" value="OIW12899"/>
    <property type="gene ID" value="TanjilG_15819"/>
</dbReference>
<evidence type="ECO:0000256" key="2">
    <source>
        <dbReference type="SAM" id="MobiDB-lite"/>
    </source>
</evidence>